<dbReference type="AlphaFoldDB" id="R0KWN3"/>
<dbReference type="Proteomes" id="UP000016935">
    <property type="component" value="Unassembled WGS sequence"/>
</dbReference>
<feature type="signal peptide" evidence="1">
    <location>
        <begin position="1"/>
        <end position="21"/>
    </location>
</feature>
<dbReference type="GeneID" id="19403449"/>
<organism evidence="2 3">
    <name type="scientific">Exserohilum turcicum (strain 28A)</name>
    <name type="common">Northern leaf blight fungus</name>
    <name type="synonym">Setosphaeria turcica</name>
    <dbReference type="NCBI Taxonomy" id="671987"/>
    <lineage>
        <taxon>Eukaryota</taxon>
        <taxon>Fungi</taxon>
        <taxon>Dikarya</taxon>
        <taxon>Ascomycota</taxon>
        <taxon>Pezizomycotina</taxon>
        <taxon>Dothideomycetes</taxon>
        <taxon>Pleosporomycetidae</taxon>
        <taxon>Pleosporales</taxon>
        <taxon>Pleosporineae</taxon>
        <taxon>Pleosporaceae</taxon>
        <taxon>Exserohilum</taxon>
    </lineage>
</organism>
<reference evidence="2 3" key="2">
    <citation type="journal article" date="2013" name="PLoS Genet.">
        <title>Comparative genome structure, secondary metabolite, and effector coding capacity across Cochliobolus pathogens.</title>
        <authorList>
            <person name="Condon B.J."/>
            <person name="Leng Y."/>
            <person name="Wu D."/>
            <person name="Bushley K.E."/>
            <person name="Ohm R.A."/>
            <person name="Otillar R."/>
            <person name="Martin J."/>
            <person name="Schackwitz W."/>
            <person name="Grimwood J."/>
            <person name="MohdZainudin N."/>
            <person name="Xue C."/>
            <person name="Wang R."/>
            <person name="Manning V.A."/>
            <person name="Dhillon B."/>
            <person name="Tu Z.J."/>
            <person name="Steffenson B.J."/>
            <person name="Salamov A."/>
            <person name="Sun H."/>
            <person name="Lowry S."/>
            <person name="LaButti K."/>
            <person name="Han J."/>
            <person name="Copeland A."/>
            <person name="Lindquist E."/>
            <person name="Barry K."/>
            <person name="Schmutz J."/>
            <person name="Baker S.E."/>
            <person name="Ciuffetti L.M."/>
            <person name="Grigoriev I.V."/>
            <person name="Zhong S."/>
            <person name="Turgeon B.G."/>
        </authorList>
    </citation>
    <scope>NUCLEOTIDE SEQUENCE [LARGE SCALE GENOMIC DNA]</scope>
    <source>
        <strain evidence="3">28A</strain>
    </source>
</reference>
<evidence type="ECO:0000256" key="1">
    <source>
        <dbReference type="SAM" id="SignalP"/>
    </source>
</evidence>
<dbReference type="HOGENOM" id="CLU_2185575_0_0_1"/>
<name>R0KWN3_EXST2</name>
<dbReference type="EMBL" id="KB908481">
    <property type="protein sequence ID" value="EOA92102.1"/>
    <property type="molecule type" value="Genomic_DNA"/>
</dbReference>
<reference evidence="2 3" key="1">
    <citation type="journal article" date="2012" name="PLoS Pathog.">
        <title>Diverse lifestyles and strategies of plant pathogenesis encoded in the genomes of eighteen Dothideomycetes fungi.</title>
        <authorList>
            <person name="Ohm R.A."/>
            <person name="Feau N."/>
            <person name="Henrissat B."/>
            <person name="Schoch C.L."/>
            <person name="Horwitz B.A."/>
            <person name="Barry K.W."/>
            <person name="Condon B.J."/>
            <person name="Copeland A.C."/>
            <person name="Dhillon B."/>
            <person name="Glaser F."/>
            <person name="Hesse C.N."/>
            <person name="Kosti I."/>
            <person name="LaButti K."/>
            <person name="Lindquist E.A."/>
            <person name="Lucas S."/>
            <person name="Salamov A.A."/>
            <person name="Bradshaw R.E."/>
            <person name="Ciuffetti L."/>
            <person name="Hamelin R.C."/>
            <person name="Kema G.H.J."/>
            <person name="Lawrence C."/>
            <person name="Scott J.A."/>
            <person name="Spatafora J.W."/>
            <person name="Turgeon B.G."/>
            <person name="de Wit P.J.G.M."/>
            <person name="Zhong S."/>
            <person name="Goodwin S.B."/>
            <person name="Grigoriev I.V."/>
        </authorList>
    </citation>
    <scope>NUCLEOTIDE SEQUENCE [LARGE SCALE GENOMIC DNA]</scope>
    <source>
        <strain evidence="3">28A</strain>
    </source>
</reference>
<keyword evidence="3" id="KW-1185">Reference proteome</keyword>
<proteinExistence type="predicted"/>
<evidence type="ECO:0000313" key="3">
    <source>
        <dbReference type="Proteomes" id="UP000016935"/>
    </source>
</evidence>
<feature type="chain" id="PRO_5004343515" evidence="1">
    <location>
        <begin position="22"/>
        <end position="109"/>
    </location>
</feature>
<dbReference type="RefSeq" id="XP_008020241.1">
    <property type="nucleotide sequence ID" value="XM_008022050.1"/>
</dbReference>
<protein>
    <submittedName>
        <fullName evidence="2">Uncharacterized protein</fullName>
    </submittedName>
</protein>
<evidence type="ECO:0000313" key="2">
    <source>
        <dbReference type="EMBL" id="EOA92102.1"/>
    </source>
</evidence>
<accession>R0KWN3</accession>
<keyword evidence="1" id="KW-0732">Signal</keyword>
<gene>
    <name evidence="2" type="ORF">SETTUDRAFT_30578</name>
</gene>
<sequence length="109" mass="11556">MLKTLQMVILFMASFLAPTTAAPPHKCGYGWGVKACLNSDGSLCCHQEEWLDCPSICSGTSDCVYGASTDNVWLNFRMGLEMVAGYSEKSFILGLAGIGGHLCVVNSAG</sequence>